<name>V4TBD4_9HYPH</name>
<dbReference type="Pfam" id="PF01451">
    <property type="entry name" value="LMWPc"/>
    <property type="match status" value="1"/>
</dbReference>
<dbReference type="InterPro" id="IPR023485">
    <property type="entry name" value="Ptyr_pPase"/>
</dbReference>
<dbReference type="Proteomes" id="UP000017819">
    <property type="component" value="Unassembled WGS sequence"/>
</dbReference>
<dbReference type="CDD" id="cd16345">
    <property type="entry name" value="LMWP_ArsC"/>
    <property type="match status" value="1"/>
</dbReference>
<reference evidence="3 4" key="1">
    <citation type="journal article" date="2014" name="Genome Announc.">
        <title>Draft Genome Sequence of Lutibaculum baratangense Strain AMV1T, Isolated from a Mud Volcano in Andamans, India.</title>
        <authorList>
            <person name="Singh A."/>
            <person name="Sreenivas A."/>
            <person name="Sathyanarayana Reddy G."/>
            <person name="Pinnaka A.K."/>
            <person name="Shivaji S."/>
        </authorList>
    </citation>
    <scope>NUCLEOTIDE SEQUENCE [LARGE SCALE GENOMIC DNA]</scope>
    <source>
        <strain evidence="3 4">AMV1</strain>
    </source>
</reference>
<dbReference type="SUPFAM" id="SSF52788">
    <property type="entry name" value="Phosphotyrosine protein phosphatases I"/>
    <property type="match status" value="1"/>
</dbReference>
<evidence type="ECO:0000259" key="2">
    <source>
        <dbReference type="SMART" id="SM00226"/>
    </source>
</evidence>
<gene>
    <name evidence="3" type="ORF">N177_2938</name>
</gene>
<organism evidence="3 4">
    <name type="scientific">Lutibaculum baratangense AMV1</name>
    <dbReference type="NCBI Taxonomy" id="631454"/>
    <lineage>
        <taxon>Bacteria</taxon>
        <taxon>Pseudomonadati</taxon>
        <taxon>Pseudomonadota</taxon>
        <taxon>Alphaproteobacteria</taxon>
        <taxon>Hyphomicrobiales</taxon>
        <taxon>Tepidamorphaceae</taxon>
        <taxon>Lutibaculum</taxon>
    </lineage>
</organism>
<dbReference type="PANTHER" id="PTHR43428">
    <property type="entry name" value="ARSENATE REDUCTASE"/>
    <property type="match status" value="1"/>
</dbReference>
<keyword evidence="1" id="KW-0059">Arsenical resistance</keyword>
<dbReference type="RefSeq" id="WP_023433061.1">
    <property type="nucleotide sequence ID" value="NZ_AWXZ01000038.1"/>
</dbReference>
<dbReference type="InterPro" id="IPR036196">
    <property type="entry name" value="Ptyr_pPase_sf"/>
</dbReference>
<dbReference type="eggNOG" id="COG0394">
    <property type="taxonomic scope" value="Bacteria"/>
</dbReference>
<dbReference type="AlphaFoldDB" id="V4TBD4"/>
<dbReference type="STRING" id="631454.N177_2938"/>
<keyword evidence="4" id="KW-1185">Reference proteome</keyword>
<evidence type="ECO:0000313" key="3">
    <source>
        <dbReference type="EMBL" id="ESR23708.1"/>
    </source>
</evidence>
<accession>V4TBD4</accession>
<evidence type="ECO:0000313" key="4">
    <source>
        <dbReference type="Proteomes" id="UP000017819"/>
    </source>
</evidence>
<comment type="caution">
    <text evidence="3">The sequence shown here is derived from an EMBL/GenBank/DDBJ whole genome shotgun (WGS) entry which is preliminary data.</text>
</comment>
<evidence type="ECO:0000256" key="1">
    <source>
        <dbReference type="ARBA" id="ARBA00022849"/>
    </source>
</evidence>
<proteinExistence type="predicted"/>
<protein>
    <submittedName>
        <fullName evidence="3">Arsenate reductase</fullName>
        <ecNumber evidence="3">1.20.4.1</ecNumber>
    </submittedName>
</protein>
<dbReference type="PATRIC" id="fig|631454.5.peg.2902"/>
<dbReference type="GO" id="GO:0046685">
    <property type="term" value="P:response to arsenic-containing substance"/>
    <property type="evidence" value="ECO:0007669"/>
    <property type="project" value="UniProtKB-KW"/>
</dbReference>
<dbReference type="PANTHER" id="PTHR43428:SF1">
    <property type="entry name" value="ARSENATE REDUCTASE"/>
    <property type="match status" value="1"/>
</dbReference>
<sequence length="157" mass="17595">MAARGPSSGESGRPPSAVLFACGMNEVRSPMAAAIMRHLFPHAVYVASAGVHEGKPDPIVIEVMDEIGIDVKSYRPTTFEDLADTSFDLVVTLAPEAHHRALELTRTMAVDVEYWPTEDPTLTEGSREQLLHAYRRVRDGLMRRIKERFEWHRPPAM</sequence>
<feature type="domain" description="Phosphotyrosine protein phosphatase I" evidence="2">
    <location>
        <begin position="16"/>
        <end position="151"/>
    </location>
</feature>
<dbReference type="GO" id="GO:0008794">
    <property type="term" value="F:arsenate reductase (glutaredoxin) activity"/>
    <property type="evidence" value="ECO:0007669"/>
    <property type="project" value="UniProtKB-EC"/>
</dbReference>
<dbReference type="EC" id="1.20.4.1" evidence="3"/>
<dbReference type="SMART" id="SM00226">
    <property type="entry name" value="LMWPc"/>
    <property type="match status" value="1"/>
</dbReference>
<dbReference type="EMBL" id="AWXZ01000038">
    <property type="protein sequence ID" value="ESR23708.1"/>
    <property type="molecule type" value="Genomic_DNA"/>
</dbReference>
<dbReference type="Gene3D" id="3.40.50.2300">
    <property type="match status" value="1"/>
</dbReference>
<keyword evidence="3" id="KW-0560">Oxidoreductase</keyword>